<dbReference type="Gene3D" id="3.30.300.20">
    <property type="match status" value="1"/>
</dbReference>
<dbReference type="EMBL" id="FRFE01000011">
    <property type="protein sequence ID" value="SHO48891.1"/>
    <property type="molecule type" value="Genomic_DNA"/>
</dbReference>
<dbReference type="PROSITE" id="PS01319">
    <property type="entry name" value="RBFA"/>
    <property type="match status" value="1"/>
</dbReference>
<evidence type="ECO:0000313" key="3">
    <source>
        <dbReference type="EMBL" id="SHO48891.1"/>
    </source>
</evidence>
<dbReference type="GO" id="GO:0030490">
    <property type="term" value="P:maturation of SSU-rRNA"/>
    <property type="evidence" value="ECO:0007669"/>
    <property type="project" value="UniProtKB-UniRule"/>
</dbReference>
<dbReference type="Proteomes" id="UP000184603">
    <property type="component" value="Unassembled WGS sequence"/>
</dbReference>
<dbReference type="NCBIfam" id="TIGR00082">
    <property type="entry name" value="rbfA"/>
    <property type="match status" value="1"/>
</dbReference>
<dbReference type="GO" id="GO:0005829">
    <property type="term" value="C:cytosol"/>
    <property type="evidence" value="ECO:0007669"/>
    <property type="project" value="TreeGrafter"/>
</dbReference>
<comment type="subcellular location">
    <subcellularLocation>
        <location evidence="2">Cytoplasm</location>
    </subcellularLocation>
</comment>
<gene>
    <name evidence="2" type="primary">rbfA</name>
    <name evidence="3" type="ORF">SAMN02745220_02526</name>
</gene>
<accession>A0A1M7Y8J3</accession>
<dbReference type="GO" id="GO:0043024">
    <property type="term" value="F:ribosomal small subunit binding"/>
    <property type="evidence" value="ECO:0007669"/>
    <property type="project" value="TreeGrafter"/>
</dbReference>
<dbReference type="Pfam" id="PF02033">
    <property type="entry name" value="RBFA"/>
    <property type="match status" value="1"/>
</dbReference>
<dbReference type="RefSeq" id="WP_073613817.1">
    <property type="nucleotide sequence ID" value="NZ_FRFE01000011.1"/>
</dbReference>
<protein>
    <recommendedName>
        <fullName evidence="2">Ribosome-binding factor A</fullName>
    </recommendedName>
</protein>
<keyword evidence="4" id="KW-1185">Reference proteome</keyword>
<comment type="subunit">
    <text evidence="2">Monomer. Binds 30S ribosomal subunits, but not 50S ribosomal subunits or 70S ribosomes.</text>
</comment>
<keyword evidence="1 2" id="KW-0690">Ribosome biogenesis</keyword>
<comment type="function">
    <text evidence="2">One of several proteins that assist in the late maturation steps of the functional core of the 30S ribosomal subunit. Associates with free 30S ribosomal subunits (but not with 30S subunits that are part of 70S ribosomes or polysomes). Required for efficient processing of 16S rRNA. May interact with the 5'-terminal helix region of 16S rRNA.</text>
</comment>
<dbReference type="STRING" id="1121416.SAMN02745220_02526"/>
<dbReference type="InterPro" id="IPR000238">
    <property type="entry name" value="RbfA"/>
</dbReference>
<dbReference type="InterPro" id="IPR020053">
    <property type="entry name" value="Ribosome-bd_factorA_CS"/>
</dbReference>
<dbReference type="OrthoDB" id="307788at2"/>
<dbReference type="HAMAP" id="MF_00003">
    <property type="entry name" value="RbfA"/>
    <property type="match status" value="1"/>
</dbReference>
<name>A0A1M7Y8J3_9BACT</name>
<keyword evidence="2" id="KW-0963">Cytoplasm</keyword>
<dbReference type="PANTHER" id="PTHR33515:SF1">
    <property type="entry name" value="RIBOSOME-BINDING FACTOR A, CHLOROPLASTIC-RELATED"/>
    <property type="match status" value="1"/>
</dbReference>
<evidence type="ECO:0000256" key="1">
    <source>
        <dbReference type="ARBA" id="ARBA00022517"/>
    </source>
</evidence>
<organism evidence="3 4">
    <name type="scientific">Desulfopila aestuarii DSM 18488</name>
    <dbReference type="NCBI Taxonomy" id="1121416"/>
    <lineage>
        <taxon>Bacteria</taxon>
        <taxon>Pseudomonadati</taxon>
        <taxon>Thermodesulfobacteriota</taxon>
        <taxon>Desulfobulbia</taxon>
        <taxon>Desulfobulbales</taxon>
        <taxon>Desulfocapsaceae</taxon>
        <taxon>Desulfopila</taxon>
    </lineage>
</organism>
<evidence type="ECO:0000313" key="4">
    <source>
        <dbReference type="Proteomes" id="UP000184603"/>
    </source>
</evidence>
<evidence type="ECO:0000256" key="2">
    <source>
        <dbReference type="HAMAP-Rule" id="MF_00003"/>
    </source>
</evidence>
<dbReference type="SUPFAM" id="SSF89919">
    <property type="entry name" value="Ribosome-binding factor A, RbfA"/>
    <property type="match status" value="1"/>
</dbReference>
<dbReference type="InterPro" id="IPR015946">
    <property type="entry name" value="KH_dom-like_a/b"/>
</dbReference>
<comment type="similarity">
    <text evidence="2">Belongs to the RbfA family.</text>
</comment>
<dbReference type="InterPro" id="IPR023799">
    <property type="entry name" value="RbfA_dom_sf"/>
</dbReference>
<proteinExistence type="inferred from homology"/>
<dbReference type="AlphaFoldDB" id="A0A1M7Y8J3"/>
<reference evidence="3 4" key="1">
    <citation type="submission" date="2016-12" db="EMBL/GenBank/DDBJ databases">
        <authorList>
            <person name="Song W.-J."/>
            <person name="Kurnit D.M."/>
        </authorList>
    </citation>
    <scope>NUCLEOTIDE SEQUENCE [LARGE SCALE GENOMIC DNA]</scope>
    <source>
        <strain evidence="3 4">DSM 18488</strain>
    </source>
</reference>
<sequence length="139" mass="15953">MSIWDPKQTLDSVGLGRQEMKRSARVADAMRKELAVLLLNKVRDPKLAEVHISRVEVTDDLKIARIFFTLLSGKKHAGAAEKSLIKARGFMRTHIARTLNMRYTPDLQFRYDDTADKVAQVESLFRDIENERKEHGEDS</sequence>
<dbReference type="PANTHER" id="PTHR33515">
    <property type="entry name" value="RIBOSOME-BINDING FACTOR A, CHLOROPLASTIC-RELATED"/>
    <property type="match status" value="1"/>
</dbReference>